<protein>
    <submittedName>
        <fullName evidence="2">Uncharacterized protein</fullName>
    </submittedName>
</protein>
<keyword evidence="1" id="KW-1133">Transmembrane helix</keyword>
<dbReference type="OrthoDB" id="8481881at2"/>
<dbReference type="RefSeq" id="WP_077130885.1">
    <property type="nucleotide sequence ID" value="NZ_CP014263.1"/>
</dbReference>
<feature type="transmembrane region" description="Helical" evidence="1">
    <location>
        <begin position="104"/>
        <end position="122"/>
    </location>
</feature>
<reference evidence="2 3" key="1">
    <citation type="submission" date="2016-01" db="EMBL/GenBank/DDBJ databases">
        <authorList>
            <person name="Oliw E.H."/>
        </authorList>
    </citation>
    <scope>NUCLEOTIDE SEQUENCE [LARGE SCALE GENOMIC DNA]</scope>
    <source>
        <strain evidence="2 3">DY10</strain>
    </source>
</reference>
<name>A0A1P9WVU7_9BACT</name>
<keyword evidence="1" id="KW-0812">Transmembrane</keyword>
<evidence type="ECO:0000256" key="1">
    <source>
        <dbReference type="SAM" id="Phobius"/>
    </source>
</evidence>
<accession>A0A1P9WVU7</accession>
<proteinExistence type="predicted"/>
<feature type="transmembrane region" description="Helical" evidence="1">
    <location>
        <begin position="73"/>
        <end position="92"/>
    </location>
</feature>
<sequence length="1136" mass="126511">MSFYLLPFICLGIYAAVKYLLLPTLERMQSVSASKQILKQVAVSSVHTINSFVLLAAILYAALGILFVTARLLAGAGSVGFVGNMLHLFDSVNKALSFITDKPYYSFLGFSVLFVAFCAALYRNYKIQYSKQFDQKAAALAEGFHQGTIPYTELPPTSDMQAIQERLQQYSDYLNYLREEYKQNPSPELAQKLKDGEELVGIYSQAWYQFDIFRRVQLDTVTPDRQSSLKDDVFSFLVSRGFVDTVTSLTGTLSKVTLACTLVSLITIQTLQGSRLMADQLGETYLTKKLEEARSSFEETVSRSAAPRTVTKEDEIVLDEMASDYELLFANSLFEKSPADEAATFRVRSLVVRQQILDAFVKLAANRSNNPDFGTQPDIADSSYYDITIPEERTAWRAVQTYTRLESASASLERAFETSRRQTTAEPVRPVGETIRRKPKTATGEAFKARMRRDFATQSDILWTQAKKNFAAYKASFHETIPLHDLRGRLFTEAIGKIIEPDFKLVQNETIDKIINDLVGEAQGELIKKANDKLTYEFMDMMAKGEAYEDIVRRFNDLTPSETFGGNHRAATMRSSVPKLPAGLADAIADHHPPSLKPNARPVNATAAEEALKNLGGGTLNERTTAALNSYEDFFPGQIGSDSRTSAGKLRASLLSGTDTPEQLLIASADEYIPAGGGGGGGIGTGGGGGGGRSMSRSRASFVRSRSYIRLRGFSRIGGVLIGKEPDNSHATAKETGADFVNLSWHETGGNLTIYLRNRDSSVVRVGTYPKAIVQQALAYAADGRLTTVTMVTVPPVAQLKVLLHPSLVNSQLGLTAMDLDRLVDTFQSPEIERARERVQVWGELYRTAYLERTLAAFPAVSQDVDKQKYIDQLRQAQQARWTALEGAWPELRSVMPADQPDQYPFREKAAYFDLDLLDGIQQAMRNTTTFQVFKQAVIASFSAEAENGQERDPFGSEFEVWSGVREQKYSVDKELSFLQNKRLNPYYPLDFMVQVAFTSVTNPNGLTAETDEEPTDNNPWQFPTLANRNAVNDAVMRGVAQNQKYSPVLGDMQQFTQLQRVFRLAFRGQLGYDFPLDELLNLLRSTNGSVPRVNTPEWNLNPNAYMADMSRSRNNADLAQLIQALGVYRREEENN</sequence>
<evidence type="ECO:0000313" key="3">
    <source>
        <dbReference type="Proteomes" id="UP000187941"/>
    </source>
</evidence>
<dbReference type="STRING" id="1178516.AWR27_09035"/>
<keyword evidence="1" id="KW-0472">Membrane</keyword>
<dbReference type="EMBL" id="CP014263">
    <property type="protein sequence ID" value="AQG79450.1"/>
    <property type="molecule type" value="Genomic_DNA"/>
</dbReference>
<gene>
    <name evidence="2" type="ORF">AWR27_09035</name>
</gene>
<dbReference type="AlphaFoldDB" id="A0A1P9WVU7"/>
<organism evidence="2 3">
    <name type="scientific">Spirosoma montaniterrae</name>
    <dbReference type="NCBI Taxonomy" id="1178516"/>
    <lineage>
        <taxon>Bacteria</taxon>
        <taxon>Pseudomonadati</taxon>
        <taxon>Bacteroidota</taxon>
        <taxon>Cytophagia</taxon>
        <taxon>Cytophagales</taxon>
        <taxon>Cytophagaceae</taxon>
        <taxon>Spirosoma</taxon>
    </lineage>
</organism>
<evidence type="ECO:0000313" key="2">
    <source>
        <dbReference type="EMBL" id="AQG79450.1"/>
    </source>
</evidence>
<keyword evidence="3" id="KW-1185">Reference proteome</keyword>
<feature type="transmembrane region" description="Helical" evidence="1">
    <location>
        <begin position="6"/>
        <end position="25"/>
    </location>
</feature>
<feature type="transmembrane region" description="Helical" evidence="1">
    <location>
        <begin position="46"/>
        <end position="67"/>
    </location>
</feature>
<dbReference type="Proteomes" id="UP000187941">
    <property type="component" value="Chromosome"/>
</dbReference>
<dbReference type="KEGG" id="smon:AWR27_09035"/>